<dbReference type="EMBL" id="MZXW01000004">
    <property type="protein sequence ID" value="RXT54331.1"/>
    <property type="molecule type" value="Genomic_DNA"/>
</dbReference>
<organism evidence="2 3">
    <name type="scientific">Bradyrhizobium betae</name>
    <dbReference type="NCBI Taxonomy" id="244734"/>
    <lineage>
        <taxon>Bacteria</taxon>
        <taxon>Pseudomonadati</taxon>
        <taxon>Pseudomonadota</taxon>
        <taxon>Alphaproteobacteria</taxon>
        <taxon>Hyphomicrobiales</taxon>
        <taxon>Nitrobacteraceae</taxon>
        <taxon>Bradyrhizobium</taxon>
    </lineage>
</organism>
<protein>
    <submittedName>
        <fullName evidence="2">Uncharacterized protein</fullName>
    </submittedName>
</protein>
<keyword evidence="3" id="KW-1185">Reference proteome</keyword>
<dbReference type="OrthoDB" id="8247073at2"/>
<comment type="caution">
    <text evidence="2">The sequence shown here is derived from an EMBL/GenBank/DDBJ whole genome shotgun (WGS) entry which is preliminary data.</text>
</comment>
<keyword evidence="1" id="KW-0472">Membrane</keyword>
<gene>
    <name evidence="2" type="ORF">B5V03_01310</name>
</gene>
<sequence>MQGQSRPLLRVISWLRAVRVLLIAPDPAPREASPLLILMVVVLALLLAILEVELHSADLQSLGLMGDAFSIDPVFKSP</sequence>
<evidence type="ECO:0000313" key="2">
    <source>
        <dbReference type="EMBL" id="RXT54331.1"/>
    </source>
</evidence>
<proteinExistence type="predicted"/>
<feature type="transmembrane region" description="Helical" evidence="1">
    <location>
        <begin position="32"/>
        <end position="50"/>
    </location>
</feature>
<evidence type="ECO:0000256" key="1">
    <source>
        <dbReference type="SAM" id="Phobius"/>
    </source>
</evidence>
<accession>A0A4Q1VNN8</accession>
<evidence type="ECO:0000313" key="3">
    <source>
        <dbReference type="Proteomes" id="UP000290819"/>
    </source>
</evidence>
<name>A0A4Q1VNN8_9BRAD</name>
<reference evidence="2 3" key="1">
    <citation type="submission" date="2017-03" db="EMBL/GenBank/DDBJ databases">
        <authorList>
            <person name="Safronova V.I."/>
            <person name="Sazanova A.L."/>
            <person name="Chirak E.R."/>
        </authorList>
    </citation>
    <scope>NUCLEOTIDE SEQUENCE [LARGE SCALE GENOMIC DNA]</scope>
    <source>
        <strain evidence="2 3">Opo-243</strain>
    </source>
</reference>
<keyword evidence="1" id="KW-1133">Transmembrane helix</keyword>
<dbReference type="Proteomes" id="UP000290819">
    <property type="component" value="Unassembled WGS sequence"/>
</dbReference>
<keyword evidence="1" id="KW-0812">Transmembrane</keyword>
<dbReference type="AlphaFoldDB" id="A0A4Q1VNN8"/>